<dbReference type="GO" id="GO:0000493">
    <property type="term" value="P:box H/ACA snoRNP assembly"/>
    <property type="evidence" value="ECO:0007669"/>
    <property type="project" value="InterPro"/>
</dbReference>
<feature type="compositionally biased region" description="Low complexity" evidence="10">
    <location>
        <begin position="626"/>
        <end position="635"/>
    </location>
</feature>
<dbReference type="STRING" id="306901.Q2H1U7"/>
<feature type="region of interest" description="Disordered" evidence="10">
    <location>
        <begin position="372"/>
        <end position="698"/>
    </location>
</feature>
<accession>Q2H1U7</accession>
<evidence type="ECO:0000256" key="9">
    <source>
        <dbReference type="ARBA" id="ARBA00076743"/>
    </source>
</evidence>
<dbReference type="SUPFAM" id="SSF50447">
    <property type="entry name" value="Translation proteins"/>
    <property type="match status" value="1"/>
</dbReference>
<dbReference type="eggNOG" id="KOG2236">
    <property type="taxonomic scope" value="Eukaryota"/>
</dbReference>
<feature type="compositionally biased region" description="Pro residues" evidence="10">
    <location>
        <begin position="577"/>
        <end position="588"/>
    </location>
</feature>
<name>Q2H1U7_CHAGB</name>
<feature type="region of interest" description="Disordered" evidence="10">
    <location>
        <begin position="222"/>
        <end position="242"/>
    </location>
</feature>
<evidence type="ECO:0000256" key="1">
    <source>
        <dbReference type="ARBA" id="ARBA00004123"/>
    </source>
</evidence>
<evidence type="ECO:0000256" key="7">
    <source>
        <dbReference type="ARBA" id="ARBA00022884"/>
    </source>
</evidence>
<reference evidence="12" key="1">
    <citation type="journal article" date="2015" name="Genome Announc.">
        <title>Draft genome sequence of the cellulolytic fungus Chaetomium globosum.</title>
        <authorList>
            <person name="Cuomo C.A."/>
            <person name="Untereiner W.A."/>
            <person name="Ma L.-J."/>
            <person name="Grabherr M."/>
            <person name="Birren B.W."/>
        </authorList>
    </citation>
    <scope>NUCLEOTIDE SEQUENCE [LARGE SCALE GENOMIC DNA]</scope>
    <source>
        <strain evidence="12">ATCC 6205 / CBS 148.51 / DSM 1962 / NBRC 6347 / NRRL 1970</strain>
    </source>
</reference>
<gene>
    <name evidence="11" type="ORF">CHGG_04249</name>
</gene>
<dbReference type="GO" id="GO:0003723">
    <property type="term" value="F:RNA binding"/>
    <property type="evidence" value="ECO:0007669"/>
    <property type="project" value="UniProtKB-KW"/>
</dbReference>
<feature type="compositionally biased region" description="Acidic residues" evidence="10">
    <location>
        <begin position="196"/>
        <end position="206"/>
    </location>
</feature>
<evidence type="ECO:0000256" key="8">
    <source>
        <dbReference type="ARBA" id="ARBA00023242"/>
    </source>
</evidence>
<dbReference type="PANTHER" id="PTHR31633:SF1">
    <property type="entry name" value="H_ACA RIBONUCLEOPROTEIN COMPLEX NON-CORE SUBUNIT NAF1"/>
    <property type="match status" value="1"/>
</dbReference>
<dbReference type="OMA" id="EWDQDRR"/>
<feature type="compositionally biased region" description="Pro residues" evidence="10">
    <location>
        <begin position="636"/>
        <end position="645"/>
    </location>
</feature>
<evidence type="ECO:0000313" key="12">
    <source>
        <dbReference type="Proteomes" id="UP000001056"/>
    </source>
</evidence>
<dbReference type="InParanoid" id="Q2H1U7"/>
<evidence type="ECO:0000313" key="11">
    <source>
        <dbReference type="EMBL" id="EAQ87630.1"/>
    </source>
</evidence>
<dbReference type="HOGENOM" id="CLU_012648_2_0_1"/>
<dbReference type="GO" id="GO:0006364">
    <property type="term" value="P:rRNA processing"/>
    <property type="evidence" value="ECO:0007669"/>
    <property type="project" value="UniProtKB-KW"/>
</dbReference>
<feature type="compositionally biased region" description="Pro residues" evidence="10">
    <location>
        <begin position="453"/>
        <end position="462"/>
    </location>
</feature>
<evidence type="ECO:0000256" key="4">
    <source>
        <dbReference type="ARBA" id="ARBA00022517"/>
    </source>
</evidence>
<keyword evidence="6" id="KW-0597">Phosphoprotein</keyword>
<protein>
    <recommendedName>
        <fullName evidence="3">H/ACA ribonucleoprotein complex non-core subunit NAF1</fullName>
    </recommendedName>
    <alternativeName>
        <fullName evidence="9">Nuclear assembly factor 1</fullName>
    </alternativeName>
</protein>
<evidence type="ECO:0000256" key="5">
    <source>
        <dbReference type="ARBA" id="ARBA00022552"/>
    </source>
</evidence>
<comment type="similarity">
    <text evidence="2">Belongs to the NAF1 family.</text>
</comment>
<dbReference type="Proteomes" id="UP000001056">
    <property type="component" value="Unassembled WGS sequence"/>
</dbReference>
<dbReference type="InterPro" id="IPR007504">
    <property type="entry name" value="H/ACA_rnp_Gar1/Naf1"/>
</dbReference>
<feature type="compositionally biased region" description="Acidic residues" evidence="10">
    <location>
        <begin position="374"/>
        <end position="387"/>
    </location>
</feature>
<feature type="compositionally biased region" description="Low complexity" evidence="10">
    <location>
        <begin position="513"/>
        <end position="522"/>
    </location>
</feature>
<dbReference type="PANTHER" id="PTHR31633">
    <property type="entry name" value="H/ACA RIBONUCLEOPROTEIN COMPLEX NON-CORE SUBUNIT NAF1"/>
    <property type="match status" value="1"/>
</dbReference>
<feature type="compositionally biased region" description="Low complexity" evidence="10">
    <location>
        <begin position="160"/>
        <end position="173"/>
    </location>
</feature>
<feature type="compositionally biased region" description="Basic and acidic residues" evidence="10">
    <location>
        <begin position="52"/>
        <end position="66"/>
    </location>
</feature>
<dbReference type="EMBL" id="CH408032">
    <property type="protein sequence ID" value="EAQ87630.1"/>
    <property type="molecule type" value="Genomic_DNA"/>
</dbReference>
<dbReference type="Pfam" id="PF04410">
    <property type="entry name" value="Gar1"/>
    <property type="match status" value="1"/>
</dbReference>
<dbReference type="GeneID" id="4391760"/>
<keyword evidence="7" id="KW-0694">RNA-binding</keyword>
<dbReference type="GO" id="GO:0001522">
    <property type="term" value="P:pseudouridine synthesis"/>
    <property type="evidence" value="ECO:0007669"/>
    <property type="project" value="InterPro"/>
</dbReference>
<evidence type="ECO:0000256" key="3">
    <source>
        <dbReference type="ARBA" id="ARBA00021438"/>
    </source>
</evidence>
<comment type="subcellular location">
    <subcellularLocation>
        <location evidence="1">Nucleus</location>
    </subcellularLocation>
</comment>
<feature type="compositionally biased region" description="Low complexity" evidence="10">
    <location>
        <begin position="181"/>
        <end position="195"/>
    </location>
</feature>
<dbReference type="GO" id="GO:0005732">
    <property type="term" value="C:sno(s)RNA-containing ribonucleoprotein complex"/>
    <property type="evidence" value="ECO:0007669"/>
    <property type="project" value="InterPro"/>
</dbReference>
<organism evidence="11 12">
    <name type="scientific">Chaetomium globosum (strain ATCC 6205 / CBS 148.51 / DSM 1962 / NBRC 6347 / NRRL 1970)</name>
    <name type="common">Soil fungus</name>
    <dbReference type="NCBI Taxonomy" id="306901"/>
    <lineage>
        <taxon>Eukaryota</taxon>
        <taxon>Fungi</taxon>
        <taxon>Dikarya</taxon>
        <taxon>Ascomycota</taxon>
        <taxon>Pezizomycotina</taxon>
        <taxon>Sordariomycetes</taxon>
        <taxon>Sordariomycetidae</taxon>
        <taxon>Sordariales</taxon>
        <taxon>Chaetomiaceae</taxon>
        <taxon>Chaetomium</taxon>
    </lineage>
</organism>
<keyword evidence="4" id="KW-0690">Ribosome biogenesis</keyword>
<keyword evidence="12" id="KW-1185">Reference proteome</keyword>
<dbReference type="InterPro" id="IPR009000">
    <property type="entry name" value="Transl_B-barrel_sf"/>
</dbReference>
<feature type="region of interest" description="Disordered" evidence="10">
    <location>
        <begin position="41"/>
        <end position="209"/>
    </location>
</feature>
<evidence type="ECO:0000256" key="2">
    <source>
        <dbReference type="ARBA" id="ARBA00009801"/>
    </source>
</evidence>
<keyword evidence="5" id="KW-0698">rRNA processing</keyword>
<feature type="compositionally biased region" description="Pro residues" evidence="10">
    <location>
        <begin position="533"/>
        <end position="555"/>
    </location>
</feature>
<keyword evidence="8" id="KW-0539">Nucleus</keyword>
<dbReference type="Gene3D" id="2.40.10.230">
    <property type="entry name" value="Probable tRNA pseudouridine synthase domain"/>
    <property type="match status" value="1"/>
</dbReference>
<dbReference type="VEuPathDB" id="FungiDB:CHGG_04249"/>
<feature type="compositionally biased region" description="Basic residues" evidence="10">
    <location>
        <begin position="393"/>
        <end position="402"/>
    </location>
</feature>
<dbReference type="RefSeq" id="XP_001223463.1">
    <property type="nucleotide sequence ID" value="XM_001223462.1"/>
</dbReference>
<dbReference type="OrthoDB" id="21550at2759"/>
<sequence length="698" mass="74180">MAGVPFQIPGLGEAKPNEQLPVENFAPDLIAAAASIMGEDTVAQGATNGDAEWEKKEQEEKQEKVATETSTATDKMVDGMELDTGDTNAMSAHPETKGDIQMPDQEPKVVEAPVPDVDMKTGDDAPSPDVTHALEAALDGMMSHITEPPQPTQNEEEGNTAQQQSATGAQQEGEQPEWEADSSPYESSSESSSSESDSDDDSEDGGDYPLLGIEETARLLMAEDGDGDGDGNGKSKGTGAALRTKNEVAEAVIPKPDVNITPEMKIERLGNIEFIVETTVVIKSQTPGEVQVLDSGSVLCKEDRTVIGALAEVLGNVRSPMYTVGFSTEDEIKSLELATGMPIYYSVQHANYVFTQPLKEAKGTDASNLHDEELPAEEMEFSDDEKEAEYKRAQKQKRRGGKAGRGGRDQSNAAGHALPPNPAAGSGLNYDEDEDGPYKPLTRPAGYGQGGPPSLPALPPKPEGGFSPPRGGRGQGHRGTHRGGRGDFRGRSQRGGGHRGGDRRHSSRGSSGGSYQQYGRDGASSPQTAFSNAPPPPLQNPHLPPPPFGAKPPAPAAQWPAPHVPYVPPSVAAYSPPAQPQIPLPHHQPPAGNFNFNYQAWNQNQGQQYQYPQTTPHQQSPPPQQPAHATTYAQPFVPPQTPAWPVPGAAPQAPPAAGAYNAAYFGGYQQPQQGQPGQQGQQYWPQQPHGAYGQGPSQ</sequence>
<dbReference type="AlphaFoldDB" id="Q2H1U7"/>
<dbReference type="InterPro" id="IPR040309">
    <property type="entry name" value="Naf1"/>
</dbReference>
<proteinExistence type="inferred from homology"/>
<dbReference type="GO" id="GO:0005634">
    <property type="term" value="C:nucleus"/>
    <property type="evidence" value="ECO:0007669"/>
    <property type="project" value="UniProtKB-SubCell"/>
</dbReference>
<feature type="compositionally biased region" description="Low complexity" evidence="10">
    <location>
        <begin position="598"/>
        <end position="618"/>
    </location>
</feature>
<feature type="compositionally biased region" description="Low complexity" evidence="10">
    <location>
        <begin position="646"/>
        <end position="688"/>
    </location>
</feature>
<dbReference type="FunFam" id="2.40.10.230:FF:000002">
    <property type="entry name" value="H/ACA ribonucleoprotein complex non-core subunit NAF1"/>
    <property type="match status" value="1"/>
</dbReference>
<evidence type="ECO:0000256" key="6">
    <source>
        <dbReference type="ARBA" id="ARBA00022553"/>
    </source>
</evidence>
<evidence type="ECO:0000256" key="10">
    <source>
        <dbReference type="SAM" id="MobiDB-lite"/>
    </source>
</evidence>
<dbReference type="InterPro" id="IPR038664">
    <property type="entry name" value="Gar1/Naf1_Cbf5-bd_sf"/>
</dbReference>